<dbReference type="Proteomes" id="UP000719766">
    <property type="component" value="Unassembled WGS sequence"/>
</dbReference>
<organism evidence="2 3">
    <name type="scientific">Suillus plorans</name>
    <dbReference type="NCBI Taxonomy" id="116603"/>
    <lineage>
        <taxon>Eukaryota</taxon>
        <taxon>Fungi</taxon>
        <taxon>Dikarya</taxon>
        <taxon>Basidiomycota</taxon>
        <taxon>Agaricomycotina</taxon>
        <taxon>Agaricomycetes</taxon>
        <taxon>Agaricomycetidae</taxon>
        <taxon>Boletales</taxon>
        <taxon>Suillineae</taxon>
        <taxon>Suillaceae</taxon>
        <taxon>Suillus</taxon>
    </lineage>
</organism>
<evidence type="ECO:0000256" key="1">
    <source>
        <dbReference type="SAM" id="MobiDB-lite"/>
    </source>
</evidence>
<dbReference type="EMBL" id="JABBWE010000009">
    <property type="protein sequence ID" value="KAG1800480.1"/>
    <property type="molecule type" value="Genomic_DNA"/>
</dbReference>
<dbReference type="RefSeq" id="XP_041164466.1">
    <property type="nucleotide sequence ID" value="XM_041297369.1"/>
</dbReference>
<evidence type="ECO:0000313" key="2">
    <source>
        <dbReference type="EMBL" id="KAG1800480.1"/>
    </source>
</evidence>
<reference evidence="2" key="1">
    <citation type="journal article" date="2020" name="New Phytol.">
        <title>Comparative genomics reveals dynamic genome evolution in host specialist ectomycorrhizal fungi.</title>
        <authorList>
            <person name="Lofgren L.A."/>
            <person name="Nguyen N.H."/>
            <person name="Vilgalys R."/>
            <person name="Ruytinx J."/>
            <person name="Liao H.L."/>
            <person name="Branco S."/>
            <person name="Kuo A."/>
            <person name="LaButti K."/>
            <person name="Lipzen A."/>
            <person name="Andreopoulos W."/>
            <person name="Pangilinan J."/>
            <person name="Riley R."/>
            <person name="Hundley H."/>
            <person name="Na H."/>
            <person name="Barry K."/>
            <person name="Grigoriev I.V."/>
            <person name="Stajich J.E."/>
            <person name="Kennedy P.G."/>
        </authorList>
    </citation>
    <scope>NUCLEOTIDE SEQUENCE</scope>
    <source>
        <strain evidence="2">S12</strain>
    </source>
</reference>
<evidence type="ECO:0000313" key="3">
    <source>
        <dbReference type="Proteomes" id="UP000719766"/>
    </source>
</evidence>
<dbReference type="GeneID" id="64591133"/>
<sequence length="362" mass="40376">MGNDENTPSVDEASRKRSGSALHMGPRKKVTSSNPLVLHGRHFGRTVFALCNYPALLTAGILRLEELQDSPLEDFPADVRREHRVFIELLDSYPGLMDRLTNGEEEDIIYVGEMLGKGASGARGDDTKTLKAAVLEWLVPRGQAVIPPLSRNIKSDRGFNHEVTGALLCPAGLDWLNAETKQSLKSGETAVRGDQWPIFLYSGYVYDSEDPWKGLLRSEILVFGFKHVFTSPSSVDKEPKATRSGNAYLHGMKSVTKGSLAYIATQARMKSDPSFIRFSLSSSSVFSRTDTVTDSENFYHSILDLLEDPDESEEVCDLMMWWTRRVFPNSSSSQRSVSKNSALSKIRERRAALRERTIADVH</sequence>
<comment type="caution">
    <text evidence="2">The sequence shown here is derived from an EMBL/GenBank/DDBJ whole genome shotgun (WGS) entry which is preliminary data.</text>
</comment>
<dbReference type="Pfam" id="PF20414">
    <property type="entry name" value="DUF6698"/>
    <property type="match status" value="1"/>
</dbReference>
<gene>
    <name evidence="2" type="ORF">HD556DRAFT_1230704</name>
</gene>
<accession>A0A9P7DQF4</accession>
<keyword evidence="3" id="KW-1185">Reference proteome</keyword>
<protein>
    <submittedName>
        <fullName evidence="2">Uncharacterized protein</fullName>
    </submittedName>
</protein>
<feature type="region of interest" description="Disordered" evidence="1">
    <location>
        <begin position="1"/>
        <end position="33"/>
    </location>
</feature>
<name>A0A9P7DQF4_9AGAM</name>
<dbReference type="OrthoDB" id="2650851at2759"/>
<proteinExistence type="predicted"/>
<dbReference type="InterPro" id="IPR046521">
    <property type="entry name" value="DUF6698"/>
</dbReference>
<dbReference type="AlphaFoldDB" id="A0A9P7DQF4"/>